<reference evidence="1" key="1">
    <citation type="submission" date="2022-02" db="EMBL/GenBank/DDBJ databases">
        <title>Plant Genome Project.</title>
        <authorList>
            <person name="Zhang R.-G."/>
        </authorList>
    </citation>
    <scope>NUCLEOTIDE SEQUENCE</scope>
    <source>
        <strain evidence="1">AT1</strain>
    </source>
</reference>
<proteinExistence type="predicted"/>
<name>A0ACC0NY67_RHOML</name>
<evidence type="ECO:0000313" key="1">
    <source>
        <dbReference type="EMBL" id="KAI8558275.1"/>
    </source>
</evidence>
<gene>
    <name evidence="1" type="ORF">RHMOL_Rhmol04G0078200</name>
</gene>
<dbReference type="Proteomes" id="UP001062846">
    <property type="component" value="Chromosome 4"/>
</dbReference>
<organism evidence="1 2">
    <name type="scientific">Rhododendron molle</name>
    <name type="common">Chinese azalea</name>
    <name type="synonym">Azalea mollis</name>
    <dbReference type="NCBI Taxonomy" id="49168"/>
    <lineage>
        <taxon>Eukaryota</taxon>
        <taxon>Viridiplantae</taxon>
        <taxon>Streptophyta</taxon>
        <taxon>Embryophyta</taxon>
        <taxon>Tracheophyta</taxon>
        <taxon>Spermatophyta</taxon>
        <taxon>Magnoliopsida</taxon>
        <taxon>eudicotyledons</taxon>
        <taxon>Gunneridae</taxon>
        <taxon>Pentapetalae</taxon>
        <taxon>asterids</taxon>
        <taxon>Ericales</taxon>
        <taxon>Ericaceae</taxon>
        <taxon>Ericoideae</taxon>
        <taxon>Rhodoreae</taxon>
        <taxon>Rhododendron</taxon>
    </lineage>
</organism>
<evidence type="ECO:0000313" key="2">
    <source>
        <dbReference type="Proteomes" id="UP001062846"/>
    </source>
</evidence>
<comment type="caution">
    <text evidence="1">The sequence shown here is derived from an EMBL/GenBank/DDBJ whole genome shotgun (WGS) entry which is preliminary data.</text>
</comment>
<dbReference type="EMBL" id="CM046391">
    <property type="protein sequence ID" value="KAI8558275.1"/>
    <property type="molecule type" value="Genomic_DNA"/>
</dbReference>
<keyword evidence="2" id="KW-1185">Reference proteome</keyword>
<accession>A0ACC0NY67</accession>
<sequence length="69" mass="7537">MVLCSGVHSTVLCTSEPSDRTFDGSDLISVMNDSRSLVAEMRSEKGSTVLWTTRQPEVPRYMGLSSPIS</sequence>
<protein>
    <submittedName>
        <fullName evidence="1">Uncharacterized protein</fullName>
    </submittedName>
</protein>